<evidence type="ECO:0000256" key="17">
    <source>
        <dbReference type="ARBA" id="ARBA00041185"/>
    </source>
</evidence>
<evidence type="ECO:0000256" key="13">
    <source>
        <dbReference type="ARBA" id="ARBA00023316"/>
    </source>
</evidence>
<feature type="transmembrane region" description="Helical" evidence="21">
    <location>
        <begin position="186"/>
        <end position="206"/>
    </location>
</feature>
<evidence type="ECO:0000256" key="8">
    <source>
        <dbReference type="ARBA" id="ARBA00022960"/>
    </source>
</evidence>
<dbReference type="GO" id="GO:0015648">
    <property type="term" value="F:lipid-linked peptidoglycan transporter activity"/>
    <property type="evidence" value="ECO:0007669"/>
    <property type="project" value="TreeGrafter"/>
</dbReference>
<dbReference type="EC" id="2.4.99.28" evidence="19"/>
<organism evidence="22 23">
    <name type="scientific">Candidatus Kaiserbacteria bacterium RIFCSPHIGHO2_01_FULL_49_13</name>
    <dbReference type="NCBI Taxonomy" id="1798477"/>
    <lineage>
        <taxon>Bacteria</taxon>
        <taxon>Candidatus Kaiseribacteriota</taxon>
    </lineage>
</organism>
<keyword evidence="4 22" id="KW-0132">Cell division</keyword>
<keyword evidence="6" id="KW-0808">Transferase</keyword>
<evidence type="ECO:0000256" key="20">
    <source>
        <dbReference type="ARBA" id="ARBA00049902"/>
    </source>
</evidence>
<comment type="similarity">
    <text evidence="16">Belongs to the SEDS family. FtsW subfamily.</text>
</comment>
<dbReference type="InterPro" id="IPR001182">
    <property type="entry name" value="FtsW/RodA"/>
</dbReference>
<feature type="transmembrane region" description="Helical" evidence="21">
    <location>
        <begin position="9"/>
        <end position="29"/>
    </location>
</feature>
<dbReference type="GO" id="GO:0071555">
    <property type="term" value="P:cell wall organization"/>
    <property type="evidence" value="ECO:0007669"/>
    <property type="project" value="UniProtKB-KW"/>
</dbReference>
<keyword evidence="5" id="KW-0328">Glycosyltransferase</keyword>
<evidence type="ECO:0000256" key="3">
    <source>
        <dbReference type="ARBA" id="ARBA00022475"/>
    </source>
</evidence>
<evidence type="ECO:0000256" key="9">
    <source>
        <dbReference type="ARBA" id="ARBA00022984"/>
    </source>
</evidence>
<evidence type="ECO:0000256" key="19">
    <source>
        <dbReference type="ARBA" id="ARBA00044770"/>
    </source>
</evidence>
<accession>A0A1F6CCW1</accession>
<evidence type="ECO:0000313" key="22">
    <source>
        <dbReference type="EMBL" id="OGG47036.1"/>
    </source>
</evidence>
<sequence>MAKRSAPDFLLLIICGILLIAGILILASVSSSFSLQRTGTSFYFLNHQLLLGLLPGLLLGAVAFFAPLAIFKKWSFLLLLLSIVLLALVFVPGIGERIGGAHRWIYLGPFSFQPSEFLKLTFILYMASWLAAHASSAKKESFRQTLAPFAAIMGMVSMFLILQPDVGTLGVITATGLAMYFLGGTPVWHTFALIGLGFASLAVLVVTKPYRWHRLEVFFDPSFDPLGKGYQINQALIGIGSGGLFGTGLGLSFQKFGSLPEPISDSIFAVFAEETGFAGSLFLVLLFAAFLWRVFVIAKRAPDKFASLAASGIGIWIFVQASVNIAAMLGLVPLTGIPLPFISYGGSALFSELIAMGILLNISKHAA</sequence>
<dbReference type="AlphaFoldDB" id="A0A1F6CCW1"/>
<feature type="transmembrane region" description="Helical" evidence="21">
    <location>
        <begin position="76"/>
        <end position="94"/>
    </location>
</feature>
<evidence type="ECO:0000256" key="18">
    <source>
        <dbReference type="ARBA" id="ARBA00041418"/>
    </source>
</evidence>
<feature type="transmembrane region" description="Helical" evidence="21">
    <location>
        <begin position="117"/>
        <end position="134"/>
    </location>
</feature>
<dbReference type="InterPro" id="IPR013437">
    <property type="entry name" value="FtsW"/>
</dbReference>
<gene>
    <name evidence="22" type="ORF">A2671_02175</name>
</gene>
<name>A0A1F6CCW1_9BACT</name>
<keyword evidence="12" id="KW-0131">Cell cycle</keyword>
<feature type="transmembrane region" description="Helical" evidence="21">
    <location>
        <begin position="49"/>
        <end position="69"/>
    </location>
</feature>
<evidence type="ECO:0000256" key="16">
    <source>
        <dbReference type="ARBA" id="ARBA00038053"/>
    </source>
</evidence>
<evidence type="ECO:0000256" key="12">
    <source>
        <dbReference type="ARBA" id="ARBA00023306"/>
    </source>
</evidence>
<evidence type="ECO:0000256" key="5">
    <source>
        <dbReference type="ARBA" id="ARBA00022676"/>
    </source>
</evidence>
<feature type="transmembrane region" description="Helical" evidence="21">
    <location>
        <begin position="276"/>
        <end position="296"/>
    </location>
</feature>
<dbReference type="PANTHER" id="PTHR30474">
    <property type="entry name" value="CELL CYCLE PROTEIN"/>
    <property type="match status" value="1"/>
</dbReference>
<dbReference type="GO" id="GO:0009252">
    <property type="term" value="P:peptidoglycan biosynthetic process"/>
    <property type="evidence" value="ECO:0007669"/>
    <property type="project" value="UniProtKB-KW"/>
</dbReference>
<dbReference type="NCBIfam" id="TIGR02614">
    <property type="entry name" value="ftsW"/>
    <property type="match status" value="1"/>
</dbReference>
<comment type="subcellular location">
    <subcellularLocation>
        <location evidence="1">Cell membrane</location>
        <topology evidence="1">Multi-pass membrane protein</topology>
    </subcellularLocation>
</comment>
<comment type="pathway">
    <text evidence="2">Cell wall biogenesis; peptidoglycan biosynthesis.</text>
</comment>
<dbReference type="Pfam" id="PF01098">
    <property type="entry name" value="FTSW_RODA_SPOVE"/>
    <property type="match status" value="1"/>
</dbReference>
<keyword evidence="10 21" id="KW-1133">Transmembrane helix</keyword>
<feature type="transmembrane region" description="Helical" evidence="21">
    <location>
        <begin position="341"/>
        <end position="362"/>
    </location>
</feature>
<evidence type="ECO:0000256" key="11">
    <source>
        <dbReference type="ARBA" id="ARBA00023136"/>
    </source>
</evidence>
<keyword evidence="9" id="KW-0573">Peptidoglycan synthesis</keyword>
<evidence type="ECO:0000256" key="10">
    <source>
        <dbReference type="ARBA" id="ARBA00022989"/>
    </source>
</evidence>
<reference evidence="22 23" key="1">
    <citation type="journal article" date="2016" name="Nat. Commun.">
        <title>Thousands of microbial genomes shed light on interconnected biogeochemical processes in an aquifer system.</title>
        <authorList>
            <person name="Anantharaman K."/>
            <person name="Brown C.T."/>
            <person name="Hug L.A."/>
            <person name="Sharon I."/>
            <person name="Castelle C.J."/>
            <person name="Probst A.J."/>
            <person name="Thomas B.C."/>
            <person name="Singh A."/>
            <person name="Wilkins M.J."/>
            <person name="Karaoz U."/>
            <person name="Brodie E.L."/>
            <person name="Williams K.H."/>
            <person name="Hubbard S.S."/>
            <person name="Banfield J.F."/>
        </authorList>
    </citation>
    <scope>NUCLEOTIDE SEQUENCE [LARGE SCALE GENOMIC DNA]</scope>
</reference>
<feature type="transmembrane region" description="Helical" evidence="21">
    <location>
        <begin position="235"/>
        <end position="256"/>
    </location>
</feature>
<dbReference type="Proteomes" id="UP000178344">
    <property type="component" value="Unassembled WGS sequence"/>
</dbReference>
<dbReference type="PANTHER" id="PTHR30474:SF2">
    <property type="entry name" value="PEPTIDOGLYCAN GLYCOSYLTRANSFERASE FTSW-RELATED"/>
    <property type="match status" value="1"/>
</dbReference>
<evidence type="ECO:0000256" key="1">
    <source>
        <dbReference type="ARBA" id="ARBA00004651"/>
    </source>
</evidence>
<dbReference type="PROSITE" id="PS00428">
    <property type="entry name" value="FTSW_RODA_SPOVE"/>
    <property type="match status" value="1"/>
</dbReference>
<comment type="catalytic activity">
    <reaction evidence="20">
        <text>[GlcNAc-(1-&gt;4)-Mur2Ac(oyl-L-Ala-gamma-D-Glu-L-Lys-D-Ala-D-Ala)](n)-di-trans,octa-cis-undecaprenyl diphosphate + beta-D-GlcNAc-(1-&gt;4)-Mur2Ac(oyl-L-Ala-gamma-D-Glu-L-Lys-D-Ala-D-Ala)-di-trans,octa-cis-undecaprenyl diphosphate = [GlcNAc-(1-&gt;4)-Mur2Ac(oyl-L-Ala-gamma-D-Glu-L-Lys-D-Ala-D-Ala)](n+1)-di-trans,octa-cis-undecaprenyl diphosphate + di-trans,octa-cis-undecaprenyl diphosphate + H(+)</text>
        <dbReference type="Rhea" id="RHEA:23708"/>
        <dbReference type="Rhea" id="RHEA-COMP:9602"/>
        <dbReference type="Rhea" id="RHEA-COMP:9603"/>
        <dbReference type="ChEBI" id="CHEBI:15378"/>
        <dbReference type="ChEBI" id="CHEBI:58405"/>
        <dbReference type="ChEBI" id="CHEBI:60033"/>
        <dbReference type="ChEBI" id="CHEBI:78435"/>
        <dbReference type="EC" id="2.4.99.28"/>
    </reaction>
</comment>
<evidence type="ECO:0000256" key="14">
    <source>
        <dbReference type="ARBA" id="ARBA00032370"/>
    </source>
</evidence>
<evidence type="ECO:0000313" key="23">
    <source>
        <dbReference type="Proteomes" id="UP000178344"/>
    </source>
</evidence>
<dbReference type="GO" id="GO:0008360">
    <property type="term" value="P:regulation of cell shape"/>
    <property type="evidence" value="ECO:0007669"/>
    <property type="project" value="UniProtKB-KW"/>
</dbReference>
<evidence type="ECO:0000256" key="21">
    <source>
        <dbReference type="SAM" id="Phobius"/>
    </source>
</evidence>
<dbReference type="GO" id="GO:0005886">
    <property type="term" value="C:plasma membrane"/>
    <property type="evidence" value="ECO:0007669"/>
    <property type="project" value="UniProtKB-SubCell"/>
</dbReference>
<dbReference type="GO" id="GO:0008955">
    <property type="term" value="F:peptidoglycan glycosyltransferase activity"/>
    <property type="evidence" value="ECO:0007669"/>
    <property type="project" value="UniProtKB-EC"/>
</dbReference>
<keyword evidence="7 21" id="KW-0812">Transmembrane</keyword>
<evidence type="ECO:0000256" key="6">
    <source>
        <dbReference type="ARBA" id="ARBA00022679"/>
    </source>
</evidence>
<evidence type="ECO:0000256" key="7">
    <source>
        <dbReference type="ARBA" id="ARBA00022692"/>
    </source>
</evidence>
<dbReference type="EMBL" id="MFKQ01000032">
    <property type="protein sequence ID" value="OGG47036.1"/>
    <property type="molecule type" value="Genomic_DNA"/>
</dbReference>
<evidence type="ECO:0000256" key="15">
    <source>
        <dbReference type="ARBA" id="ARBA00033270"/>
    </source>
</evidence>
<keyword evidence="8" id="KW-0133">Cell shape</keyword>
<evidence type="ECO:0000256" key="4">
    <source>
        <dbReference type="ARBA" id="ARBA00022618"/>
    </source>
</evidence>
<feature type="transmembrane region" description="Helical" evidence="21">
    <location>
        <begin position="308"/>
        <end position="329"/>
    </location>
</feature>
<keyword evidence="13" id="KW-0961">Cell wall biogenesis/degradation</keyword>
<evidence type="ECO:0000256" key="2">
    <source>
        <dbReference type="ARBA" id="ARBA00004752"/>
    </source>
</evidence>
<comment type="caution">
    <text evidence="22">The sequence shown here is derived from an EMBL/GenBank/DDBJ whole genome shotgun (WGS) entry which is preliminary data.</text>
</comment>
<dbReference type="InterPro" id="IPR018365">
    <property type="entry name" value="Cell_cycle_FtsW-rel_CS"/>
</dbReference>
<proteinExistence type="inferred from homology"/>
<protein>
    <recommendedName>
        <fullName evidence="17">Probable peptidoglycan glycosyltransferase FtsW</fullName>
        <ecNumber evidence="19">2.4.99.28</ecNumber>
    </recommendedName>
    <alternativeName>
        <fullName evidence="18">Cell division protein FtsW</fullName>
    </alternativeName>
    <alternativeName>
        <fullName evidence="15">Cell wall polymerase</fullName>
    </alternativeName>
    <alternativeName>
        <fullName evidence="14">Peptidoglycan polymerase</fullName>
    </alternativeName>
</protein>
<keyword evidence="11 21" id="KW-0472">Membrane</keyword>
<feature type="transmembrane region" description="Helical" evidence="21">
    <location>
        <begin position="146"/>
        <end position="166"/>
    </location>
</feature>
<dbReference type="GO" id="GO:0032153">
    <property type="term" value="C:cell division site"/>
    <property type="evidence" value="ECO:0007669"/>
    <property type="project" value="TreeGrafter"/>
</dbReference>
<dbReference type="GO" id="GO:0051301">
    <property type="term" value="P:cell division"/>
    <property type="evidence" value="ECO:0007669"/>
    <property type="project" value="UniProtKB-KW"/>
</dbReference>
<keyword evidence="3" id="KW-1003">Cell membrane</keyword>